<dbReference type="PANTHER" id="PTHR47371:SF3">
    <property type="entry name" value="PHOSPHOGLYCEROL TRANSFERASE I"/>
    <property type="match status" value="1"/>
</dbReference>
<evidence type="ECO:0000256" key="5">
    <source>
        <dbReference type="ARBA" id="ARBA00023136"/>
    </source>
</evidence>
<dbReference type="EMBL" id="CAKLPX010000002">
    <property type="protein sequence ID" value="CAH0992010.1"/>
    <property type="molecule type" value="Genomic_DNA"/>
</dbReference>
<evidence type="ECO:0000259" key="7">
    <source>
        <dbReference type="Pfam" id="PF00884"/>
    </source>
</evidence>
<evidence type="ECO:0000256" key="2">
    <source>
        <dbReference type="ARBA" id="ARBA00022475"/>
    </source>
</evidence>
<dbReference type="Proteomes" id="UP000838100">
    <property type="component" value="Unassembled WGS sequence"/>
</dbReference>
<keyword evidence="3 6" id="KW-0812">Transmembrane</keyword>
<evidence type="ECO:0000313" key="8">
    <source>
        <dbReference type="EMBL" id="CAH0992010.1"/>
    </source>
</evidence>
<gene>
    <name evidence="8" type="ORF">SIN8267_02125</name>
</gene>
<comment type="subcellular location">
    <subcellularLocation>
        <location evidence="1">Cell membrane</location>
        <topology evidence="1">Multi-pass membrane protein</topology>
    </subcellularLocation>
</comment>
<dbReference type="InterPro" id="IPR050448">
    <property type="entry name" value="OpgB/LTA_synthase_biosynth"/>
</dbReference>
<accession>A0ABM9AG90</accession>
<keyword evidence="4 6" id="KW-1133">Transmembrane helix</keyword>
<organism evidence="8 9">
    <name type="scientific">Sinobacterium norvegicum</name>
    <dbReference type="NCBI Taxonomy" id="1641715"/>
    <lineage>
        <taxon>Bacteria</taxon>
        <taxon>Pseudomonadati</taxon>
        <taxon>Pseudomonadota</taxon>
        <taxon>Gammaproteobacteria</taxon>
        <taxon>Cellvibrionales</taxon>
        <taxon>Spongiibacteraceae</taxon>
        <taxon>Sinobacterium</taxon>
    </lineage>
</organism>
<dbReference type="RefSeq" id="WP_237444708.1">
    <property type="nucleotide sequence ID" value="NZ_CAKLPX010000002.1"/>
</dbReference>
<evidence type="ECO:0000256" key="4">
    <source>
        <dbReference type="ARBA" id="ARBA00022989"/>
    </source>
</evidence>
<comment type="caution">
    <text evidence="8">The sequence shown here is derived from an EMBL/GenBank/DDBJ whole genome shotgun (WGS) entry which is preliminary data.</text>
</comment>
<evidence type="ECO:0000256" key="1">
    <source>
        <dbReference type="ARBA" id="ARBA00004651"/>
    </source>
</evidence>
<protein>
    <recommendedName>
        <fullName evidence="7">Sulfatase N-terminal domain-containing protein</fullName>
    </recommendedName>
</protein>
<feature type="transmembrane region" description="Helical" evidence="6">
    <location>
        <begin position="143"/>
        <end position="161"/>
    </location>
</feature>
<sequence>MPSYKQTYILGMIYFPLAVCLVFIPSELFYYNMEEWGGDIFLIGLPAIISIFLLATIIAIYLTIKKIKPALADLVKPAWLLFNLGIIALFCDTLAPIQLSQLDGSNIRSSQPLSITLIELCIIASVFAFYFKGKKYFETCGMVSLFFIAFSFLYLSANIYLSTALNVQTDNKTSVSTNNDHLPNIYHFHLDAMQTDFFLEDIEQSNTEAFDGFTLFEKNIANYPYSLPSIASYLTSTTFSGEHYIDWINNADQGLYTMLSTAGYNLNVFGKRPLLYSPLIDNFESGQDIYKAATNIKHPMLSQFSSLLAGRILPNAITNRALSYGKKIGNLYPQRSDLPQPKTIADGIEPYTGTLILKHAIATEHQRKNSGEYLLIQPVLPHGPYFVDDNCNYGITKGTFPQRYSLQVSCANKLVAEFIDELKRLGRYENSIFIIHGDHGSGWAGFTEKNRSKEPQKSYRSEIHPWSQKQLESRAFTLLMIKANKKSTSPFFLNQRKTTLLDIYPTIASMLNLSAPPNAEGYDLTLCLKASCAPAPGSNQNFFYFPPGKNEKQSIEKIPLIFINGKPSFDLDKTTQRDIDVKYSYKGSDLPSQSGEVVGSSRVIYNKKSPPSYITYGPYIQLKPGRYSYSMMFSSSLPQTESAAKFDVRTTNTQDNALKELVIYGSNNETASTEGEFIIPPGAMGKNARTNIEARMYYLGQGDFSVISLEFKKLDN</sequence>
<feature type="transmembrane region" description="Helical" evidence="6">
    <location>
        <begin position="7"/>
        <end position="28"/>
    </location>
</feature>
<dbReference type="InterPro" id="IPR000917">
    <property type="entry name" value="Sulfatase_N"/>
</dbReference>
<feature type="transmembrane region" description="Helical" evidence="6">
    <location>
        <begin position="74"/>
        <end position="99"/>
    </location>
</feature>
<keyword evidence="9" id="KW-1185">Reference proteome</keyword>
<reference evidence="8" key="1">
    <citation type="submission" date="2021-12" db="EMBL/GenBank/DDBJ databases">
        <authorList>
            <person name="Rodrigo-Torres L."/>
            <person name="Arahal R. D."/>
            <person name="Lucena T."/>
        </authorList>
    </citation>
    <scope>NUCLEOTIDE SEQUENCE</scope>
    <source>
        <strain evidence="8">CECT 8267</strain>
    </source>
</reference>
<feature type="transmembrane region" description="Helical" evidence="6">
    <location>
        <begin position="111"/>
        <end position="131"/>
    </location>
</feature>
<feature type="transmembrane region" description="Helical" evidence="6">
    <location>
        <begin position="40"/>
        <end position="62"/>
    </location>
</feature>
<dbReference type="InterPro" id="IPR017850">
    <property type="entry name" value="Alkaline_phosphatase_core_sf"/>
</dbReference>
<feature type="domain" description="Sulfatase N-terminal" evidence="7">
    <location>
        <begin position="212"/>
        <end position="511"/>
    </location>
</feature>
<dbReference type="Pfam" id="PF00884">
    <property type="entry name" value="Sulfatase"/>
    <property type="match status" value="1"/>
</dbReference>
<dbReference type="Gene3D" id="3.40.720.10">
    <property type="entry name" value="Alkaline Phosphatase, subunit A"/>
    <property type="match status" value="1"/>
</dbReference>
<evidence type="ECO:0000313" key="9">
    <source>
        <dbReference type="Proteomes" id="UP000838100"/>
    </source>
</evidence>
<dbReference type="SUPFAM" id="SSF53649">
    <property type="entry name" value="Alkaline phosphatase-like"/>
    <property type="match status" value="1"/>
</dbReference>
<keyword evidence="2" id="KW-1003">Cell membrane</keyword>
<name>A0ABM9AG90_9GAMM</name>
<evidence type="ECO:0000256" key="3">
    <source>
        <dbReference type="ARBA" id="ARBA00022692"/>
    </source>
</evidence>
<keyword evidence="5 6" id="KW-0472">Membrane</keyword>
<dbReference type="PANTHER" id="PTHR47371">
    <property type="entry name" value="LIPOTEICHOIC ACID SYNTHASE"/>
    <property type="match status" value="1"/>
</dbReference>
<evidence type="ECO:0000256" key="6">
    <source>
        <dbReference type="SAM" id="Phobius"/>
    </source>
</evidence>
<proteinExistence type="predicted"/>